<dbReference type="EMBL" id="JARTCD010000022">
    <property type="protein sequence ID" value="KAJ8658846.1"/>
    <property type="molecule type" value="Genomic_DNA"/>
</dbReference>
<dbReference type="RefSeq" id="XP_058343759.1">
    <property type="nucleotide sequence ID" value="XM_058485612.1"/>
</dbReference>
<evidence type="ECO:0000256" key="8">
    <source>
        <dbReference type="ARBA" id="ARBA00038532"/>
    </source>
</evidence>
<evidence type="ECO:0000256" key="4">
    <source>
        <dbReference type="ARBA" id="ARBA00022490"/>
    </source>
</evidence>
<feature type="region of interest" description="Disordered" evidence="11">
    <location>
        <begin position="333"/>
        <end position="364"/>
    </location>
</feature>
<feature type="domain" description="ADF-H" evidence="12">
    <location>
        <begin position="181"/>
        <end position="314"/>
    </location>
</feature>
<dbReference type="Pfam" id="PF00241">
    <property type="entry name" value="Cofilin_ADF"/>
    <property type="match status" value="2"/>
</dbReference>
<dbReference type="GO" id="GO:0005884">
    <property type="term" value="C:actin filament"/>
    <property type="evidence" value="ECO:0007669"/>
    <property type="project" value="TreeGrafter"/>
</dbReference>
<dbReference type="CDD" id="cd11285">
    <property type="entry name" value="ADF_Twf-N_like"/>
    <property type="match status" value="1"/>
</dbReference>
<keyword evidence="7" id="KW-0206">Cytoskeleton</keyword>
<keyword evidence="4" id="KW-0963">Cytoplasm</keyword>
<dbReference type="InterPro" id="IPR028458">
    <property type="entry name" value="Twinfilin"/>
</dbReference>
<evidence type="ECO:0000313" key="13">
    <source>
        <dbReference type="EMBL" id="KAJ8658846.1"/>
    </source>
</evidence>
<evidence type="ECO:0000256" key="1">
    <source>
        <dbReference type="ARBA" id="ARBA00004245"/>
    </source>
</evidence>
<dbReference type="InterPro" id="IPR002108">
    <property type="entry name" value="ADF-H"/>
</dbReference>
<feature type="compositionally biased region" description="Polar residues" evidence="11">
    <location>
        <begin position="354"/>
        <end position="364"/>
    </location>
</feature>
<evidence type="ECO:0000256" key="3">
    <source>
        <dbReference type="ARBA" id="ARBA00009557"/>
    </source>
</evidence>
<comment type="function">
    <text evidence="9">Actin-binding protein involved in motile and morphological processes. Inhibits actin polymerization, likely by sequestering G-actin.</text>
</comment>
<dbReference type="SUPFAM" id="SSF55753">
    <property type="entry name" value="Actin depolymerizing proteins"/>
    <property type="match status" value="2"/>
</dbReference>
<reference evidence="13 14" key="1">
    <citation type="submission" date="2023-03" db="EMBL/GenBank/DDBJ databases">
        <title>Genome sequence of Lichtheimia ornata CBS 291.66.</title>
        <authorList>
            <person name="Mohabir J.T."/>
            <person name="Shea T.P."/>
            <person name="Kurbessoian T."/>
            <person name="Berby B."/>
            <person name="Fontaine J."/>
            <person name="Livny J."/>
            <person name="Gnirke A."/>
            <person name="Stajich J.E."/>
            <person name="Cuomo C.A."/>
        </authorList>
    </citation>
    <scope>NUCLEOTIDE SEQUENCE [LARGE SCALE GENOMIC DNA]</scope>
    <source>
        <strain evidence="13">CBS 291.66</strain>
    </source>
</reference>
<dbReference type="PANTHER" id="PTHR13759">
    <property type="entry name" value="TWINFILIN"/>
    <property type="match status" value="1"/>
</dbReference>
<dbReference type="GO" id="GO:0003785">
    <property type="term" value="F:actin monomer binding"/>
    <property type="evidence" value="ECO:0007669"/>
    <property type="project" value="TreeGrafter"/>
</dbReference>
<evidence type="ECO:0000256" key="6">
    <source>
        <dbReference type="ARBA" id="ARBA00023203"/>
    </source>
</evidence>
<accession>A0AAD7V5G0</accession>
<comment type="subunit">
    <text evidence="8">Interacts with G-actin; ADP-actin form.</text>
</comment>
<dbReference type="InterPro" id="IPR029006">
    <property type="entry name" value="ADF-H/Gelsolin-like_dom_sf"/>
</dbReference>
<feature type="domain" description="ADF-H" evidence="12">
    <location>
        <begin position="6"/>
        <end position="140"/>
    </location>
</feature>
<dbReference type="AlphaFoldDB" id="A0AAD7V5G0"/>
<evidence type="ECO:0000256" key="10">
    <source>
        <dbReference type="ARBA" id="ARBA00069496"/>
    </source>
</evidence>
<gene>
    <name evidence="13" type="ORF">O0I10_005574</name>
</gene>
<keyword evidence="14" id="KW-1185">Reference proteome</keyword>
<dbReference type="CDD" id="cd11284">
    <property type="entry name" value="ADF_Twf-C_like"/>
    <property type="match status" value="1"/>
</dbReference>
<dbReference type="FunFam" id="3.40.20.10:FF:000042">
    <property type="entry name" value="Actin depolymerizing protein"/>
    <property type="match status" value="1"/>
</dbReference>
<evidence type="ECO:0000256" key="11">
    <source>
        <dbReference type="SAM" id="MobiDB-lite"/>
    </source>
</evidence>
<dbReference type="PROSITE" id="PS51263">
    <property type="entry name" value="ADF_H"/>
    <property type="match status" value="2"/>
</dbReference>
<comment type="similarity">
    <text evidence="3">Belongs to the actin-binding proteins ADF family. Twinfilin subfamily.</text>
</comment>
<dbReference type="GO" id="GO:0051015">
    <property type="term" value="F:actin filament binding"/>
    <property type="evidence" value="ECO:0007669"/>
    <property type="project" value="TreeGrafter"/>
</dbReference>
<evidence type="ECO:0000256" key="7">
    <source>
        <dbReference type="ARBA" id="ARBA00023212"/>
    </source>
</evidence>
<dbReference type="SMART" id="SM00102">
    <property type="entry name" value="ADF"/>
    <property type="match status" value="2"/>
</dbReference>
<evidence type="ECO:0000256" key="5">
    <source>
        <dbReference type="ARBA" id="ARBA00022737"/>
    </source>
</evidence>
<comment type="caution">
    <text evidence="13">The sequence shown here is derived from an EMBL/GenBank/DDBJ whole genome shotgun (WGS) entry which is preliminary data.</text>
</comment>
<dbReference type="FunFam" id="3.40.20.10:FF:000007">
    <property type="entry name" value="Twinfilin-1 isoform 1"/>
    <property type="match status" value="1"/>
</dbReference>
<dbReference type="GeneID" id="83212986"/>
<protein>
    <recommendedName>
        <fullName evidence="10">Twinfilin</fullName>
    </recommendedName>
</protein>
<organism evidence="13 14">
    <name type="scientific">Lichtheimia ornata</name>
    <dbReference type="NCBI Taxonomy" id="688661"/>
    <lineage>
        <taxon>Eukaryota</taxon>
        <taxon>Fungi</taxon>
        <taxon>Fungi incertae sedis</taxon>
        <taxon>Mucoromycota</taxon>
        <taxon>Mucoromycotina</taxon>
        <taxon>Mucoromycetes</taxon>
        <taxon>Mucorales</taxon>
        <taxon>Lichtheimiaceae</taxon>
        <taxon>Lichtheimia</taxon>
    </lineage>
</organism>
<proteinExistence type="inferred from homology"/>
<comment type="subcellular location">
    <subcellularLocation>
        <location evidence="2">Cytoplasm</location>
        <location evidence="2">Cell cortex</location>
    </subcellularLocation>
    <subcellularLocation>
        <location evidence="1">Cytoplasm</location>
        <location evidence="1">Cytoskeleton</location>
    </subcellularLocation>
</comment>
<evidence type="ECO:0000259" key="12">
    <source>
        <dbReference type="PROSITE" id="PS51263"/>
    </source>
</evidence>
<evidence type="ECO:0000256" key="9">
    <source>
        <dbReference type="ARBA" id="ARBA00056419"/>
    </source>
</evidence>
<name>A0AAD7V5G0_9FUNG</name>
<keyword evidence="5" id="KW-0677">Repeat</keyword>
<dbReference type="Gene3D" id="3.40.20.10">
    <property type="entry name" value="Severin"/>
    <property type="match status" value="2"/>
</dbReference>
<keyword evidence="6" id="KW-0009">Actin-binding</keyword>
<dbReference type="GO" id="GO:0051016">
    <property type="term" value="P:barbed-end actin filament capping"/>
    <property type="evidence" value="ECO:0007669"/>
    <property type="project" value="TreeGrafter"/>
</dbReference>
<dbReference type="GO" id="GO:0005938">
    <property type="term" value="C:cell cortex"/>
    <property type="evidence" value="ECO:0007669"/>
    <property type="project" value="UniProtKB-SubCell"/>
</dbReference>
<dbReference type="PANTHER" id="PTHR13759:SF1">
    <property type="entry name" value="TWINFILIN"/>
    <property type="match status" value="1"/>
</dbReference>
<evidence type="ECO:0000256" key="2">
    <source>
        <dbReference type="ARBA" id="ARBA00004544"/>
    </source>
</evidence>
<dbReference type="Proteomes" id="UP001234581">
    <property type="component" value="Unassembled WGS sequence"/>
</dbReference>
<evidence type="ECO:0000313" key="14">
    <source>
        <dbReference type="Proteomes" id="UP001234581"/>
    </source>
</evidence>
<sequence>MSHQSGIQVSEDLAKTFADAVATGNTRSIRISIVNESLETTGTTPVESSLEQDYTKITNFFEPVTPAYVLVRLDEKDTKGGYNWLFLCYVPDNAKVRDKMLYASTRASLTKGLGDSHFTDSVYGTTEAELNWDGYKKHLAHKKADAPLTQRERELAEIKLAEAKAVSDYQGTTTRKTYAPGITFPMADNVLEALGDLKKSKDERAHNFVSLYLEKETIELDKADNVPANQVHSTLAADAPRFTFYLLEHNGTESLVFIYTCPSSSKIRERMLYSSSKANVINAADSQLDLKVTKKLETSDIADLTEEYLVEEVSSATNAAPAQGIVGQRVQMLSGQRQGQFSRPMAPGRRRPVANTTTAPASQD</sequence>
<dbReference type="GO" id="GO:0030042">
    <property type="term" value="P:actin filament depolymerization"/>
    <property type="evidence" value="ECO:0007669"/>
    <property type="project" value="TreeGrafter"/>
</dbReference>